<evidence type="ECO:0000313" key="1">
    <source>
        <dbReference type="EMBL" id="SVD65294.1"/>
    </source>
</evidence>
<name>A0A382X348_9ZZZZ</name>
<dbReference type="AlphaFoldDB" id="A0A382X348"/>
<feature type="non-terminal residue" evidence="1">
    <location>
        <position position="273"/>
    </location>
</feature>
<dbReference type="EMBL" id="UINC01164442">
    <property type="protein sequence ID" value="SVD65294.1"/>
    <property type="molecule type" value="Genomic_DNA"/>
</dbReference>
<accession>A0A382X348</accession>
<protein>
    <submittedName>
        <fullName evidence="1">Uncharacterized protein</fullName>
    </submittedName>
</protein>
<proteinExistence type="predicted"/>
<sequence length="273" mass="30751">MPKAELDLDPEDDFLANAGRFQVSPGPELPLAQIADGLDLATVDKSMLGRVIDLTQLQYAVPGSDDSSGSSRAYFHELTSDGHGILSDVLFGGLKRDLTAGLGDDNQYGYLTGLPIFQDVIRFIKDYEPEDWKSGWGKRWIDGLYNEMRILKGPKWDVVKSFYRLFEGVNSYDPLDASLAPRPLPLETYPNRNGEFWTRIPENENVKRRDLRMEPRAHAITPLLLEAKVGHTLEMVPTGTTDKKGKPLYQPRIIIYPTLALWNPYNVELEAAE</sequence>
<organism evidence="1">
    <name type="scientific">marine metagenome</name>
    <dbReference type="NCBI Taxonomy" id="408172"/>
    <lineage>
        <taxon>unclassified sequences</taxon>
        <taxon>metagenomes</taxon>
        <taxon>ecological metagenomes</taxon>
    </lineage>
</organism>
<gene>
    <name evidence="1" type="ORF">METZ01_LOCUS418148</name>
</gene>
<reference evidence="1" key="1">
    <citation type="submission" date="2018-05" db="EMBL/GenBank/DDBJ databases">
        <authorList>
            <person name="Lanie J.A."/>
            <person name="Ng W.-L."/>
            <person name="Kazmierczak K.M."/>
            <person name="Andrzejewski T.M."/>
            <person name="Davidsen T.M."/>
            <person name="Wayne K.J."/>
            <person name="Tettelin H."/>
            <person name="Glass J.I."/>
            <person name="Rusch D."/>
            <person name="Podicherti R."/>
            <person name="Tsui H.-C.T."/>
            <person name="Winkler M.E."/>
        </authorList>
    </citation>
    <scope>NUCLEOTIDE SEQUENCE</scope>
</reference>